<proteinExistence type="predicted"/>
<dbReference type="AlphaFoldDB" id="A0A938B4I3"/>
<dbReference type="InterPro" id="IPR009057">
    <property type="entry name" value="Homeodomain-like_sf"/>
</dbReference>
<dbReference type="Gene3D" id="1.10.10.10">
    <property type="entry name" value="Winged helix-like DNA-binding domain superfamily/Winged helix DNA-binding domain"/>
    <property type="match status" value="1"/>
</dbReference>
<protein>
    <submittedName>
        <fullName evidence="1">DUF433 domain-containing protein</fullName>
    </submittedName>
</protein>
<dbReference type="InterPro" id="IPR007367">
    <property type="entry name" value="DUF433"/>
</dbReference>
<reference evidence="1" key="1">
    <citation type="submission" date="2019-03" db="EMBL/GenBank/DDBJ databases">
        <title>Lake Tanganyika Metagenome-Assembled Genomes (MAGs).</title>
        <authorList>
            <person name="Tran P."/>
        </authorList>
    </citation>
    <scope>NUCLEOTIDE SEQUENCE</scope>
    <source>
        <strain evidence="1">K_DeepCast_65m_m2_066</strain>
    </source>
</reference>
<dbReference type="InterPro" id="IPR036388">
    <property type="entry name" value="WH-like_DNA-bd_sf"/>
</dbReference>
<evidence type="ECO:0000313" key="2">
    <source>
        <dbReference type="Proteomes" id="UP000712673"/>
    </source>
</evidence>
<dbReference type="Proteomes" id="UP000712673">
    <property type="component" value="Unassembled WGS sequence"/>
</dbReference>
<name>A0A938B4I3_UNCTE</name>
<comment type="caution">
    <text evidence="1">The sequence shown here is derived from an EMBL/GenBank/DDBJ whole genome shotgun (WGS) entry which is preliminary data.</text>
</comment>
<organism evidence="1 2">
    <name type="scientific">Tectimicrobiota bacterium</name>
    <dbReference type="NCBI Taxonomy" id="2528274"/>
    <lineage>
        <taxon>Bacteria</taxon>
        <taxon>Pseudomonadati</taxon>
        <taxon>Nitrospinota/Tectimicrobiota group</taxon>
        <taxon>Candidatus Tectimicrobiota</taxon>
    </lineage>
</organism>
<dbReference type="EMBL" id="VGLS01000383">
    <property type="protein sequence ID" value="MBM3224685.1"/>
    <property type="molecule type" value="Genomic_DNA"/>
</dbReference>
<gene>
    <name evidence="1" type="ORF">FJZ47_12895</name>
</gene>
<sequence>MKRPLIRENVGGEWYEYRPLGQFVVSAPAVCQGRPTFKYTRIEVAGVLERLGAGHAIEALITDSEGRLSQEAIAEAARLAAQALSRQTPARAGAA</sequence>
<accession>A0A938B4I3</accession>
<dbReference type="SUPFAM" id="SSF46689">
    <property type="entry name" value="Homeodomain-like"/>
    <property type="match status" value="1"/>
</dbReference>
<dbReference type="Pfam" id="PF04255">
    <property type="entry name" value="DUF433"/>
    <property type="match status" value="1"/>
</dbReference>
<evidence type="ECO:0000313" key="1">
    <source>
        <dbReference type="EMBL" id="MBM3224685.1"/>
    </source>
</evidence>